<evidence type="ECO:0000313" key="2">
    <source>
        <dbReference type="EMBL" id="VZO39227.1"/>
    </source>
</evidence>
<sequence>MRWSGAWGEAIGVFVASGGFFIRHYPIVFAFGAVASVQRFLAVGGDERFAWAGGVGGEVVTAAVRVLFLTWVIRRAFTDSDVPWSEVGARLGRFVDGRTGVLLASAALLVALTIIAKVIPDAIGAGLDASARPTYQSWELAIKNVTVIPFTMVWLTMLARHALTVPVPTAVTAG</sequence>
<feature type="transmembrane region" description="Helical" evidence="1">
    <location>
        <begin position="100"/>
        <end position="119"/>
    </location>
</feature>
<dbReference type="AlphaFoldDB" id="A0A7M4DP41"/>
<organism evidence="2 3">
    <name type="scientific">Occultella aeris</name>
    <dbReference type="NCBI Taxonomy" id="2761496"/>
    <lineage>
        <taxon>Bacteria</taxon>
        <taxon>Bacillati</taxon>
        <taxon>Actinomycetota</taxon>
        <taxon>Actinomycetes</taxon>
        <taxon>Micrococcales</taxon>
        <taxon>Ruaniaceae</taxon>
        <taxon>Occultella</taxon>
    </lineage>
</organism>
<reference evidence="2 3" key="1">
    <citation type="submission" date="2019-11" db="EMBL/GenBank/DDBJ databases">
        <authorList>
            <person name="Criscuolo A."/>
        </authorList>
    </citation>
    <scope>NUCLEOTIDE SEQUENCE [LARGE SCALE GENOMIC DNA]</scope>
    <source>
        <strain evidence="2">CIP111667</strain>
    </source>
</reference>
<name>A0A7M4DP41_9MICO</name>
<evidence type="ECO:0000256" key="1">
    <source>
        <dbReference type="SAM" id="Phobius"/>
    </source>
</evidence>
<feature type="transmembrane region" description="Helical" evidence="1">
    <location>
        <begin position="12"/>
        <end position="37"/>
    </location>
</feature>
<gene>
    <name evidence="2" type="ORF">HALOF300_03922</name>
</gene>
<dbReference type="RefSeq" id="WP_156742564.1">
    <property type="nucleotide sequence ID" value="NZ_CACRYJ010000058.1"/>
</dbReference>
<protein>
    <submittedName>
        <fullName evidence="2">Uncharacterized protein</fullName>
    </submittedName>
</protein>
<comment type="caution">
    <text evidence="2">The sequence shown here is derived from an EMBL/GenBank/DDBJ whole genome shotgun (WGS) entry which is preliminary data.</text>
</comment>
<dbReference type="EMBL" id="CACRYJ010000058">
    <property type="protein sequence ID" value="VZO39227.1"/>
    <property type="molecule type" value="Genomic_DNA"/>
</dbReference>
<keyword evidence="3" id="KW-1185">Reference proteome</keyword>
<dbReference type="Proteomes" id="UP000419743">
    <property type="component" value="Unassembled WGS sequence"/>
</dbReference>
<accession>A0A7M4DP41</accession>
<keyword evidence="1" id="KW-1133">Transmembrane helix</keyword>
<keyword evidence="1" id="KW-0472">Membrane</keyword>
<evidence type="ECO:0000313" key="3">
    <source>
        <dbReference type="Proteomes" id="UP000419743"/>
    </source>
</evidence>
<proteinExistence type="predicted"/>
<feature type="transmembrane region" description="Helical" evidence="1">
    <location>
        <begin position="49"/>
        <end position="73"/>
    </location>
</feature>
<keyword evidence="1" id="KW-0812">Transmembrane</keyword>